<dbReference type="InterPro" id="IPR010071">
    <property type="entry name" value="AA_adenyl_dom"/>
</dbReference>
<dbReference type="Gene3D" id="1.10.1200.10">
    <property type="entry name" value="ACP-like"/>
    <property type="match status" value="2"/>
</dbReference>
<dbReference type="Proteomes" id="UP000076584">
    <property type="component" value="Unassembled WGS sequence"/>
</dbReference>
<dbReference type="GO" id="GO:0031177">
    <property type="term" value="F:phosphopantetheine binding"/>
    <property type="evidence" value="ECO:0007669"/>
    <property type="project" value="TreeGrafter"/>
</dbReference>
<dbReference type="SUPFAM" id="SSF47336">
    <property type="entry name" value="ACP-like"/>
    <property type="match status" value="2"/>
</dbReference>
<dbReference type="EMBL" id="LFIW01002318">
    <property type="protein sequence ID" value="KZL74857.1"/>
    <property type="molecule type" value="Genomic_DNA"/>
</dbReference>
<dbReference type="InterPro" id="IPR023213">
    <property type="entry name" value="CAT-like_dom_sf"/>
</dbReference>
<evidence type="ECO:0000256" key="2">
    <source>
        <dbReference type="ARBA" id="ARBA00022553"/>
    </source>
</evidence>
<comment type="similarity">
    <text evidence="4">Belongs to the NRP synthetase family.</text>
</comment>
<dbReference type="Gene3D" id="3.30.300.30">
    <property type="match status" value="2"/>
</dbReference>
<evidence type="ECO:0000313" key="7">
    <source>
        <dbReference type="Proteomes" id="UP000076584"/>
    </source>
</evidence>
<evidence type="ECO:0000259" key="5">
    <source>
        <dbReference type="PROSITE" id="PS50075"/>
    </source>
</evidence>
<dbReference type="Gene3D" id="3.30.559.30">
    <property type="entry name" value="Nonribosomal peptide synthetase, condensation domain"/>
    <property type="match status" value="3"/>
</dbReference>
<evidence type="ECO:0000313" key="6">
    <source>
        <dbReference type="EMBL" id="KZL74857.1"/>
    </source>
</evidence>
<dbReference type="FunFam" id="3.40.50.12780:FF:000012">
    <property type="entry name" value="Non-ribosomal peptide synthetase"/>
    <property type="match status" value="1"/>
</dbReference>
<evidence type="ECO:0000256" key="1">
    <source>
        <dbReference type="ARBA" id="ARBA00022450"/>
    </source>
</evidence>
<dbReference type="InterPro" id="IPR020845">
    <property type="entry name" value="AMP-binding_CS"/>
</dbReference>
<dbReference type="GO" id="GO:0005737">
    <property type="term" value="C:cytoplasm"/>
    <property type="evidence" value="ECO:0007669"/>
    <property type="project" value="TreeGrafter"/>
</dbReference>
<dbReference type="PANTHER" id="PTHR45527">
    <property type="entry name" value="NONRIBOSOMAL PEPTIDE SYNTHETASE"/>
    <property type="match status" value="1"/>
</dbReference>
<name>A0A161YNM7_COLIC</name>
<keyword evidence="3" id="KW-0436">Ligase</keyword>
<dbReference type="FunFam" id="3.40.50.980:FF:000001">
    <property type="entry name" value="Non-ribosomal peptide synthetase"/>
    <property type="match status" value="1"/>
</dbReference>
<dbReference type="CDD" id="cd19545">
    <property type="entry name" value="FUM14_C_NRPS-like"/>
    <property type="match status" value="1"/>
</dbReference>
<keyword evidence="2" id="KW-0597">Phosphoprotein</keyword>
<dbReference type="PROSITE" id="PS00455">
    <property type="entry name" value="AMP_BINDING"/>
    <property type="match status" value="2"/>
</dbReference>
<dbReference type="PROSITE" id="PS00012">
    <property type="entry name" value="PHOSPHOPANTETHEINE"/>
    <property type="match status" value="1"/>
</dbReference>
<dbReference type="Pfam" id="PF00668">
    <property type="entry name" value="Condensation"/>
    <property type="match status" value="2"/>
</dbReference>
<dbReference type="GO" id="GO:0044550">
    <property type="term" value="P:secondary metabolite biosynthetic process"/>
    <property type="evidence" value="ECO:0007669"/>
    <property type="project" value="TreeGrafter"/>
</dbReference>
<dbReference type="InterPro" id="IPR036736">
    <property type="entry name" value="ACP-like_sf"/>
</dbReference>
<dbReference type="GO" id="GO:0043041">
    <property type="term" value="P:amino acid activation for nonribosomal peptide biosynthetic process"/>
    <property type="evidence" value="ECO:0007669"/>
    <property type="project" value="TreeGrafter"/>
</dbReference>
<dbReference type="InterPro" id="IPR009081">
    <property type="entry name" value="PP-bd_ACP"/>
</dbReference>
<dbReference type="Gene3D" id="3.40.50.12780">
    <property type="entry name" value="N-terminal domain of ligase-like"/>
    <property type="match status" value="2"/>
</dbReference>
<keyword evidence="1" id="KW-0596">Phosphopantetheine</keyword>
<dbReference type="InterPro" id="IPR045851">
    <property type="entry name" value="AMP-bd_C_sf"/>
</dbReference>
<dbReference type="GO" id="GO:0016874">
    <property type="term" value="F:ligase activity"/>
    <property type="evidence" value="ECO:0007669"/>
    <property type="project" value="UniProtKB-KW"/>
</dbReference>
<organism evidence="6 7">
    <name type="scientific">Colletotrichum incanum</name>
    <name type="common">Soybean anthracnose fungus</name>
    <dbReference type="NCBI Taxonomy" id="1573173"/>
    <lineage>
        <taxon>Eukaryota</taxon>
        <taxon>Fungi</taxon>
        <taxon>Dikarya</taxon>
        <taxon>Ascomycota</taxon>
        <taxon>Pezizomycotina</taxon>
        <taxon>Sordariomycetes</taxon>
        <taxon>Hypocreomycetidae</taxon>
        <taxon>Glomerellales</taxon>
        <taxon>Glomerellaceae</taxon>
        <taxon>Colletotrichum</taxon>
        <taxon>Colletotrichum spaethianum species complex</taxon>
    </lineage>
</organism>
<gene>
    <name evidence="6" type="ORF">CI238_07489</name>
</gene>
<dbReference type="InterPro" id="IPR001242">
    <property type="entry name" value="Condensation_dom"/>
</dbReference>
<dbReference type="InterPro" id="IPR000873">
    <property type="entry name" value="AMP-dep_synth/lig_dom"/>
</dbReference>
<feature type="domain" description="Carrier" evidence="5">
    <location>
        <begin position="984"/>
        <end position="1060"/>
    </location>
</feature>
<dbReference type="Pfam" id="PF00501">
    <property type="entry name" value="AMP-binding"/>
    <property type="match status" value="2"/>
</dbReference>
<evidence type="ECO:0000256" key="4">
    <source>
        <dbReference type="ARBA" id="ARBA00029454"/>
    </source>
</evidence>
<accession>A0A161YNM7</accession>
<comment type="caution">
    <text evidence="6">The sequence shown here is derived from an EMBL/GenBank/DDBJ whole genome shotgun (WGS) entry which is preliminary data.</text>
</comment>
<dbReference type="PROSITE" id="PS50075">
    <property type="entry name" value="CARRIER"/>
    <property type="match status" value="2"/>
</dbReference>
<dbReference type="SUPFAM" id="SSF52777">
    <property type="entry name" value="CoA-dependent acyltransferases"/>
    <property type="match status" value="5"/>
</dbReference>
<sequence length="2567" mass="284273">MTMSTPLSHEANVGTLLNDPFMFVPGHPEGWSVFQPLKIYPELEHIFEATQVQKDICQEEVQWATAEFPLSNPLPSFQIIVSSWNTLASYRKCTYFLTTTNPLFFTSSLLIISLPDACLRSSLFTDSQAGGIFVRVFRRIENIAPATWPTKVSDERLAHLIWECTSQGDFRLRLNFRKALLDARSLEIIKTDFALLLAGLPPLERFGFTCYARYLRKTKSKSKSKEFWAESFAKTVSSTSLKTMLSIGPVDNRNRRSLTVELDILTWPNTPDSVSQGIQAYFSRRALFELTWALVLSEHTDTQDVVFGTVGRDVGFLGAESTVGCLDQTYLLRVNVSRDSIVGHLAGAIDEYHALASGHAFVGLNEILRQLPSHKIVDSALNYVEGSSFQCLAPGLEKFPIVLTVCDSDHPTLTLTYLENITQCDAEVIMDQVVTGLHDVFDKANLTHRTMGDVNIVSDKERSSLIRGPCVPPRDYPPTLSRLVETALSQYPSRVAVTFEDEASISYRDLNGLANGLARALRLPRGEIVPLLMERSVNLIVTILALLKSGVAYTILNPDNPVERNAQVIKECSSTVILADKKYAHMLPLAKSIEDYLMDATTMITQDNDWNSGNKPEPDDIGYVIYTSGSTGKPKGTVITNRAAANGIMQHQSLEEMTRVLLFYSPTASAAQRTFISTLVHGGTIVLASKESLAADLPGVINKHLVDVMEITPTALSLLRPTEIPNIKQITVAGENIPQALVDTWAANKNLIVRNRYGSSECTQMSLGRRLMPGDNPKVLGVPADTTTTYILRIGSNKLVPTGVAGELCLSGPQLASGYLHEPELTDKVFVPNPFGEGRLYRTGDRARKLSDGSIEIISRIDWQIKINGNKVEPADVDHAIVQHKSVVACATFADNVGGYLALITAVVPTDVQQPWSKLLPVLRKHALDTLPSYMVPSFWMPLPELPRSVNGKVDLKRLRIQSSELGVEGFAALAVSKDDQDEAIIDDLELRIATVWASVIGIHTRIIKRHHSFLALGGNSLQAIKVISKLRREGIVVGFSSLLTDKSLQHVAGMARAPDVTPADQTQPFSLIDDVEFLDRLKGQIEATDAYPATPLQAGLLATLNEEGDPYIYRRTWDVHGLDFVKLKASFDRIFASKDILRTGFVLHNRSFIQVVRADLDLPWIEAQSSLEEYVHSDEKLSLPLAGPLFRVGLVDKKWLVVTMHHSLCDFWSHGFLYSDVAAAYLDQPVPTRPRFVEFVSHVLQQDSPAVRSFWTTYLEGAPRSRLNFAPVNRTAKISRNVSLNLLARVRSLGVTAGAVVYAAWAIVLSAHQNSNDVMFATTLSGRELPVLEVENIDGPTVTTVPQRLRIRPQQSLIDFVRDVCMTGFVGVTQHAQIGMQGALQAANLPPDHFDTLVNLLAKEDEDESARKIFKPHEPRPIWDTPYFMLEIIPNESDTVVRMSGNMDPMRLQFLCDSFIKVVSVILETPERNALGLDVIGNAERTYLNNTLSNRDTLRMPPPRLLHSEFEKRTAMNPTHTAIDWDAIEQISYASLNKRSNHLANLLIRRGLQPGDRVAVMLDKSVEAVVCIIGALKAGVTYVPLSPENPAERNAFICRETMARLIILHREGQEFSLHIPDLAKIVVEDIQPLEDEETQVVAVNPDNHAYIIYTSGSTGQPKGIKVPHRAAAAAVESGSLVEGRFHGEWRTLQMANYVFDVSVLDIFNTLSSGGTLCMAPMEKLLSDMAGCINRMRVRQAVLTPTVASLLQPGEVPHLDTLILAGEQVPRTVIENWRPFCRLLNSYGPTETSMIVFSKEVQFDESPAANIGRPYPTVMAFIVDPDGDALRPYGAVGELCIAGPQVADGYLDRDDLTAAAFVQSETLGLRVYRTGDLARWLPGGDVECLGRRDNQVKIHGFRVELGEVESAIRQSGLVTDAVVMLANVHEKAQLVAVCIFKPSSASGRVAAQKTSTPSTPAIQSSEKHRENILALQTQLCSLAHYMIPKVVIPMNDLPILPSHKVDRKALLRMIEALDILELSTYVLETVGQGHEVVPTETPLEATLETMWAQVLQIPTTQIGREANFLSLGGDSIAAISLASMARQAGFSLGVATILKVPKLKELARKITALDKTKFRTKPIFEVSQWVKDRVAAAGLVLGTDVDYVYPCPPGQVEFLNQGSRDAQLWVLHTVRRMPSGLSWDWWVETTTELTKVEAILRTSWMKVSKTDWIGLVLRSPQLDLKRVSCQDEDEAASVIAATWDEKFVFGKPFIRYTIITYPDNSWDLVTKLDHAVYDGTLLRIFDEHYSSILRKQPIPRHTTFKDFAFHIFESDKSRSLAYWAKRLDHWDEAARLNQAPWAKAANPCTDGVIKQSLSTATVDQAASLLGVTPSIFFQGAFQLWLAGATACSDVGFDYLLTGRNVDLPEPQTINGTVANFLPVRATVDPAEHLASFLGRTQDDFWAMTDHGDVGLDHIYQAAGFNREVVGNRTLFIFQPFEPAPKDDPDADFRWLIMAKCKVRMPMPYAVVVEIHKAVGKTHSLKLSYDTAVLGAEAAGRAADEIVGIIHRMINLKGNMLEKRIKDV</sequence>
<feature type="domain" description="Carrier" evidence="5">
    <location>
        <begin position="2038"/>
        <end position="2114"/>
    </location>
</feature>
<reference evidence="6 7" key="1">
    <citation type="submission" date="2015-06" db="EMBL/GenBank/DDBJ databases">
        <title>Survival trade-offs in plant roots during colonization by closely related pathogenic and mutualistic fungi.</title>
        <authorList>
            <person name="Hacquard S."/>
            <person name="Kracher B."/>
            <person name="Hiruma K."/>
            <person name="Weinman A."/>
            <person name="Muench P."/>
            <person name="Garrido Oter R."/>
            <person name="Ver Loren van Themaat E."/>
            <person name="Dallerey J.-F."/>
            <person name="Damm U."/>
            <person name="Henrissat B."/>
            <person name="Lespinet O."/>
            <person name="Thon M."/>
            <person name="Kemen E."/>
            <person name="McHardy A.C."/>
            <person name="Schulze-Lefert P."/>
            <person name="O'Connell R.J."/>
        </authorList>
    </citation>
    <scope>NUCLEOTIDE SEQUENCE [LARGE SCALE GENOMIC DNA]</scope>
    <source>
        <strain evidence="6 7">MAFF 238704</strain>
    </source>
</reference>
<dbReference type="SUPFAM" id="SSF56801">
    <property type="entry name" value="Acetyl-CoA synthetase-like"/>
    <property type="match status" value="2"/>
</dbReference>
<dbReference type="InterPro" id="IPR006162">
    <property type="entry name" value="Ppantetheine_attach_site"/>
</dbReference>
<dbReference type="STRING" id="1573173.A0A161YNM7"/>
<keyword evidence="7" id="KW-1185">Reference proteome</keyword>
<dbReference type="Gene3D" id="3.30.559.10">
    <property type="entry name" value="Chloramphenicol acetyltransferase-like domain"/>
    <property type="match status" value="2"/>
</dbReference>
<proteinExistence type="inferred from homology"/>
<dbReference type="NCBIfam" id="TIGR01733">
    <property type="entry name" value="AA-adenyl-dom"/>
    <property type="match status" value="1"/>
</dbReference>
<protein>
    <submittedName>
        <fullName evidence="6">Nonribosomal peptide synthase</fullName>
    </submittedName>
</protein>
<dbReference type="CDD" id="cd05918">
    <property type="entry name" value="A_NRPS_SidN3_like"/>
    <property type="match status" value="1"/>
</dbReference>
<dbReference type="InterPro" id="IPR042099">
    <property type="entry name" value="ANL_N_sf"/>
</dbReference>
<dbReference type="PANTHER" id="PTHR45527:SF1">
    <property type="entry name" value="FATTY ACID SYNTHASE"/>
    <property type="match status" value="1"/>
</dbReference>
<evidence type="ECO:0000256" key="3">
    <source>
        <dbReference type="ARBA" id="ARBA00022598"/>
    </source>
</evidence>
<dbReference type="FunFam" id="3.30.300.30:FF:000015">
    <property type="entry name" value="Nonribosomal peptide synthase SidD"/>
    <property type="match status" value="1"/>
</dbReference>
<dbReference type="Pfam" id="PF00550">
    <property type="entry name" value="PP-binding"/>
    <property type="match status" value="2"/>
</dbReference>